<feature type="domain" description="Cytidyltransferase-like" evidence="11">
    <location>
        <begin position="922"/>
        <end position="1087"/>
    </location>
</feature>
<organism evidence="12 13">
    <name type="scientific">Lentihominibacter faecis</name>
    <dbReference type="NCBI Taxonomy" id="2764712"/>
    <lineage>
        <taxon>Bacteria</taxon>
        <taxon>Bacillati</taxon>
        <taxon>Bacillota</taxon>
        <taxon>Clostridia</taxon>
        <taxon>Peptostreptococcales</taxon>
        <taxon>Anaerovoracaceae</taxon>
        <taxon>Lentihominibacter</taxon>
    </lineage>
</organism>
<evidence type="ECO:0000256" key="3">
    <source>
        <dbReference type="ARBA" id="ARBA00012389"/>
    </source>
</evidence>
<evidence type="ECO:0000256" key="4">
    <source>
        <dbReference type="ARBA" id="ARBA00022642"/>
    </source>
</evidence>
<dbReference type="EC" id="2.7.7.18" evidence="3"/>
<dbReference type="PANTHER" id="PTHR39321">
    <property type="entry name" value="NICOTINATE-NUCLEOTIDE ADENYLYLTRANSFERASE-RELATED"/>
    <property type="match status" value="1"/>
</dbReference>
<dbReference type="InterPro" id="IPR014729">
    <property type="entry name" value="Rossmann-like_a/b/a_fold"/>
</dbReference>
<evidence type="ECO:0000313" key="13">
    <source>
        <dbReference type="Proteomes" id="UP000644115"/>
    </source>
</evidence>
<sequence length="1622" mass="185932">MIHTLEKMAEHKIMSKRFLRNLKMEKKDMIKLLSSAGWRRRLTELAREKDFTAAGMVQAVEPVLDKLADPPEGGWLHFICDSVKASLYPENFSAEVTEDRRRAVLFFLENYRAMLAYEREHREFSPVDDLDLLPKEATDGCVTAREYDRLRKFWNDHYIYEFMRISREITPFNTVGHIGGVHYVALFIGKQLAETDIPVDLALVSSAAACHDLGKFGCSPKEEKRIPYLHYYYTNELLIREKMPMTAHIASNHSTWDLELENLSAESLLLIYADFRVKSIREDGAEHVCFYTLDQSFEVILHKLDNVDAAKKQRYERVYAKLKDFENYLKDMGIETDVTAGPVKPNSSRREDTVLLAGDAVVEQLKYTAIQHNMKIMSIFNNELAFGNLLEAARSEKKWKSLRAYLNILSEYFTYMTKHEKQLTIHFLYDLLSHREGDIRRQAGALLGQIIANYDDVYRKELPDNVSRSGAQDSISVWGKYLNMIVSPDYRATDQHRSWIGYTLKVVIRGLLENTEPDKRMQYMEKYFALFQSYDAEDSGVFVLLDSVVNVPRCVFRREDRLQVLRFAAAVSARDPIEIKLGALRAAEAISQVVQTEETSGSIREILQNTEEMTSHISVAYLTCKLLHNIGDEAGAKVCQERIDHIAYDDDLKEDAVSRIFRENLKVGTPWVVKTVNIDFLLDYIMERGMKSQIFHLAAHFSNLIKVSERVTVRHKAGRGLLRIARALPMEQINEIVIELTKGLEIGEYQFSKYIPEYLGELALHLDPGELDEFIATLQELIESTNDRIASVALDTLGETLRNYSGYRTRQEEPEEVYEARKQTMLGMLLKGLADYHEVVRQEAFLVIGQYIFGSSKLSQDEIFAIFQVIYKKLLTLIMEERGFDMNFLTNAAALNHIYRFISEYHFQKGSMILPENRTAAFFPGTFDPFSLSHKGIVQAIRDAGFEVYLALDEFSWSKKTQPRKIRRKIIEMSVADEPDVYLFPDDLPVNIANPDDLKRLREIFPGRELYMVVGSDVITNASSYRAEPSEYSIHSMNHLVFRRETLEAGNEDREKLQKNYARMTGKIQELTLPVYLEDISSTRIRENIDRDRDISNLIDPVAQNYIYDNSLYLREPQYKNVLERKNIVIEPLEHRESTVLKKLSSDVHLRAESLQELCRYMDRSDVKTAVIRDSSGKIQALAAVNEIETGDLYREFQDIDIAAYLRQKATGRMLIIRGLYGSTKVDMRNLLQHILTEVLAQAVAGDLTYAIYHPLEQELHKSIRELLLRQGFVEMGAGDGRRDLYEVNMKEPIAVIDNMETVLKKPFNTTPKIRTVLEKAHGDMQMALTGLNPGNLVLSFNAGIINHKIVDMVTEANHVPNYPLKVRQLGECMCVPFGKILRGMAVPNTVTKTLHTEKMFSPALDSFTIEEYPMYAAIPDQVRTIHSFGRPVILVDDLLHKGYRMKALDPVFHENGLQIRKIITGLLSGQGKDLMAIQGREVESAYFIPNLKNWFVESTMCPFIGGDGVQSEERVEANLIPSVNQVLPFAAPSFIHGASREAVYHLSMVSLENARRIFLALEEEYQNVFERKLTIKRLSDAVISPRMPNGADRVAVDPSLAPSVYMEDYKERLRRLESALK</sequence>
<dbReference type="Gene3D" id="3.40.50.620">
    <property type="entry name" value="HUPs"/>
    <property type="match status" value="1"/>
</dbReference>
<dbReference type="Pfam" id="PF01467">
    <property type="entry name" value="CTP_transf_like"/>
    <property type="match status" value="1"/>
</dbReference>
<keyword evidence="5" id="KW-0808">Transferase</keyword>
<dbReference type="PANTHER" id="PTHR39321:SF3">
    <property type="entry name" value="PHOSPHOPANTETHEINE ADENYLYLTRANSFERASE"/>
    <property type="match status" value="1"/>
</dbReference>
<dbReference type="InterPro" id="IPR016024">
    <property type="entry name" value="ARM-type_fold"/>
</dbReference>
<reference evidence="12" key="1">
    <citation type="submission" date="2020-08" db="EMBL/GenBank/DDBJ databases">
        <authorList>
            <person name="Liu C."/>
            <person name="Sun Q."/>
        </authorList>
    </citation>
    <scope>NUCLEOTIDE SEQUENCE</scope>
    <source>
        <strain evidence="12">BX16</strain>
    </source>
</reference>
<keyword evidence="7" id="KW-0547">Nucleotide-binding</keyword>
<evidence type="ECO:0000256" key="2">
    <source>
        <dbReference type="ARBA" id="ARBA00005019"/>
    </source>
</evidence>
<dbReference type="RefSeq" id="WP_249287272.1">
    <property type="nucleotide sequence ID" value="NZ_JACRWC010000100.1"/>
</dbReference>
<dbReference type="GO" id="GO:0009435">
    <property type="term" value="P:NAD+ biosynthetic process"/>
    <property type="evidence" value="ECO:0007669"/>
    <property type="project" value="InterPro"/>
</dbReference>
<dbReference type="CDD" id="cd00077">
    <property type="entry name" value="HDc"/>
    <property type="match status" value="1"/>
</dbReference>
<dbReference type="EMBL" id="JACRWC010000100">
    <property type="protein sequence ID" value="MBC5999903.1"/>
    <property type="molecule type" value="Genomic_DNA"/>
</dbReference>
<comment type="caution">
    <text evidence="12">The sequence shown here is derived from an EMBL/GenBank/DDBJ whole genome shotgun (WGS) entry which is preliminary data.</text>
</comment>
<accession>A0A923SM42</accession>
<evidence type="ECO:0000256" key="1">
    <source>
        <dbReference type="ARBA" id="ARBA00002324"/>
    </source>
</evidence>
<comment type="pathway">
    <text evidence="2">Cofactor biosynthesis; NAD(+) biosynthesis; deamido-NAD(+) from nicotinate D-ribonucleotide: step 1/1.</text>
</comment>
<evidence type="ECO:0000313" key="12">
    <source>
        <dbReference type="EMBL" id="MBC5999903.1"/>
    </source>
</evidence>
<dbReference type="Gene3D" id="1.25.10.10">
    <property type="entry name" value="Leucine-rich Repeat Variant"/>
    <property type="match status" value="1"/>
</dbReference>
<dbReference type="SUPFAM" id="SSF52374">
    <property type="entry name" value="Nucleotidylyl transferase"/>
    <property type="match status" value="1"/>
</dbReference>
<keyword evidence="13" id="KW-1185">Reference proteome</keyword>
<keyword evidence="8" id="KW-0067">ATP-binding</keyword>
<protein>
    <recommendedName>
        <fullName evidence="3">nicotinate-nucleotide adenylyltransferase</fullName>
        <ecNumber evidence="3">2.7.7.18</ecNumber>
    </recommendedName>
</protein>
<gene>
    <name evidence="12" type="ORF">H8876_07820</name>
</gene>
<evidence type="ECO:0000256" key="8">
    <source>
        <dbReference type="ARBA" id="ARBA00022840"/>
    </source>
</evidence>
<dbReference type="InterPro" id="IPR005248">
    <property type="entry name" value="NadD/NMNAT"/>
</dbReference>
<evidence type="ECO:0000256" key="6">
    <source>
        <dbReference type="ARBA" id="ARBA00022695"/>
    </source>
</evidence>
<keyword evidence="9" id="KW-0520">NAD</keyword>
<dbReference type="InterPro" id="IPR004821">
    <property type="entry name" value="Cyt_trans-like"/>
</dbReference>
<evidence type="ECO:0000259" key="11">
    <source>
        <dbReference type="Pfam" id="PF01467"/>
    </source>
</evidence>
<keyword evidence="6" id="KW-0548">Nucleotidyltransferase</keyword>
<dbReference type="InterPro" id="IPR003607">
    <property type="entry name" value="HD/PDEase_dom"/>
</dbReference>
<comment type="catalytic activity">
    <reaction evidence="10">
        <text>nicotinate beta-D-ribonucleotide + ATP + H(+) = deamido-NAD(+) + diphosphate</text>
        <dbReference type="Rhea" id="RHEA:22860"/>
        <dbReference type="ChEBI" id="CHEBI:15378"/>
        <dbReference type="ChEBI" id="CHEBI:30616"/>
        <dbReference type="ChEBI" id="CHEBI:33019"/>
        <dbReference type="ChEBI" id="CHEBI:57502"/>
        <dbReference type="ChEBI" id="CHEBI:58437"/>
        <dbReference type="EC" id="2.7.7.18"/>
    </reaction>
</comment>
<dbReference type="GO" id="GO:0005524">
    <property type="term" value="F:ATP binding"/>
    <property type="evidence" value="ECO:0007669"/>
    <property type="project" value="UniProtKB-KW"/>
</dbReference>
<evidence type="ECO:0000256" key="5">
    <source>
        <dbReference type="ARBA" id="ARBA00022679"/>
    </source>
</evidence>
<evidence type="ECO:0000256" key="10">
    <source>
        <dbReference type="ARBA" id="ARBA00048721"/>
    </source>
</evidence>
<name>A0A923SM42_9FIRM</name>
<dbReference type="SUPFAM" id="SSF48371">
    <property type="entry name" value="ARM repeat"/>
    <property type="match status" value="1"/>
</dbReference>
<dbReference type="Proteomes" id="UP000644115">
    <property type="component" value="Unassembled WGS sequence"/>
</dbReference>
<dbReference type="SUPFAM" id="SSF109604">
    <property type="entry name" value="HD-domain/PDEase-like"/>
    <property type="match status" value="1"/>
</dbReference>
<evidence type="ECO:0000256" key="9">
    <source>
        <dbReference type="ARBA" id="ARBA00023027"/>
    </source>
</evidence>
<proteinExistence type="predicted"/>
<comment type="function">
    <text evidence="1">Catalyzes the reversible adenylation of nicotinate mononucleotide (NaMN) to nicotinic acid adenine dinucleotide (NaAD).</text>
</comment>
<keyword evidence="4" id="KW-0662">Pyridine nucleotide biosynthesis</keyword>
<dbReference type="GO" id="GO:0004515">
    <property type="term" value="F:nicotinate-nucleotide adenylyltransferase activity"/>
    <property type="evidence" value="ECO:0007669"/>
    <property type="project" value="UniProtKB-EC"/>
</dbReference>
<dbReference type="InterPro" id="IPR011989">
    <property type="entry name" value="ARM-like"/>
</dbReference>
<evidence type="ECO:0000256" key="7">
    <source>
        <dbReference type="ARBA" id="ARBA00022741"/>
    </source>
</evidence>